<organism evidence="2 3">
    <name type="scientific">Rathayibacter oskolensis</name>
    <dbReference type="NCBI Taxonomy" id="1891671"/>
    <lineage>
        <taxon>Bacteria</taxon>
        <taxon>Bacillati</taxon>
        <taxon>Actinomycetota</taxon>
        <taxon>Actinomycetes</taxon>
        <taxon>Micrococcales</taxon>
        <taxon>Microbacteriaceae</taxon>
        <taxon>Rathayibacter</taxon>
    </lineage>
</organism>
<proteinExistence type="predicted"/>
<dbReference type="Proteomes" id="UP000193711">
    <property type="component" value="Unassembled WGS sequence"/>
</dbReference>
<keyword evidence="3" id="KW-1185">Reference proteome</keyword>
<feature type="chain" id="PRO_5039091448" description="Ig-like domain-containing protein" evidence="1">
    <location>
        <begin position="22"/>
        <end position="166"/>
    </location>
</feature>
<evidence type="ECO:0008006" key="4">
    <source>
        <dbReference type="Google" id="ProtNLM"/>
    </source>
</evidence>
<evidence type="ECO:0000313" key="3">
    <source>
        <dbReference type="Proteomes" id="UP000193711"/>
    </source>
</evidence>
<reference evidence="3" key="1">
    <citation type="submission" date="2017-04" db="EMBL/GenBank/DDBJ databases">
        <authorList>
            <person name="Varghese N."/>
            <person name="Submissions S."/>
        </authorList>
    </citation>
    <scope>NUCLEOTIDE SEQUENCE [LARGE SCALE GENOMIC DNA]</scope>
    <source>
        <strain evidence="3">VKM Ac-2121</strain>
    </source>
</reference>
<dbReference type="AlphaFoldDB" id="A0A1X7PDW1"/>
<dbReference type="EMBL" id="FXBM01000003">
    <property type="protein sequence ID" value="SMH48548.1"/>
    <property type="molecule type" value="Genomic_DNA"/>
</dbReference>
<gene>
    <name evidence="2" type="ORF">SAMN06295885_3059</name>
</gene>
<evidence type="ECO:0000313" key="2">
    <source>
        <dbReference type="EMBL" id="SMH48548.1"/>
    </source>
</evidence>
<sequence length="166" mass="16279">MTTRRRASAGAALLLTGLALSACTAPSGTEAEATPTATATATATPTALPIGEVTIPEGATAAVRWTDEIGPVAPQTVALSGGTVIVTVAVACDTEDATVTIAVDGLITSGSTCYYDPAVTRGPGGGNSGTMHVEVDRDALITVTTAPADAHWSGAVSTGPREISGG</sequence>
<dbReference type="PROSITE" id="PS51318">
    <property type="entry name" value="TAT"/>
    <property type="match status" value="1"/>
</dbReference>
<accession>A0A1X7PDW1</accession>
<dbReference type="PROSITE" id="PS51257">
    <property type="entry name" value="PROKAR_LIPOPROTEIN"/>
    <property type="match status" value="1"/>
</dbReference>
<name>A0A1X7PDW1_9MICO</name>
<keyword evidence="1" id="KW-0732">Signal</keyword>
<dbReference type="InterPro" id="IPR006311">
    <property type="entry name" value="TAT_signal"/>
</dbReference>
<evidence type="ECO:0000256" key="1">
    <source>
        <dbReference type="SAM" id="SignalP"/>
    </source>
</evidence>
<dbReference type="RefSeq" id="WP_085477484.1">
    <property type="nucleotide sequence ID" value="NZ_FXBM01000003.1"/>
</dbReference>
<feature type="signal peptide" evidence="1">
    <location>
        <begin position="1"/>
        <end position="21"/>
    </location>
</feature>
<dbReference type="OrthoDB" id="5125896at2"/>
<protein>
    <recommendedName>
        <fullName evidence="4">Ig-like domain-containing protein</fullName>
    </recommendedName>
</protein>